<dbReference type="EMBL" id="JAUUTY010000002">
    <property type="protein sequence ID" value="KAK1685430.1"/>
    <property type="molecule type" value="Genomic_DNA"/>
</dbReference>
<protein>
    <submittedName>
        <fullName evidence="10">Uncharacterized protein</fullName>
    </submittedName>
</protein>
<sequence>MAGFLGTVVDAAIGWMVQSILGNFFTGQMEAWTREVGLAEDVEKLKFEMRKVEMVLAAAQGRRIDNKPLARSLDDLKELIYDSEDVMDELDYYRLQQQIEQGKGCSTPTGTNPEGSYVSSFAPSSVFELVRNATSQIAGWISRRKRKREEEVPAHNTKLNFEIKHDISERIDGIVNHLRNIGNSVQGALQLEISRPIATSSDSQTIAKNARMTTSISIECKVYGRDAQRDKIIELLINGGSSDLNVLPVVGIGGVGKTTLARYVYHDKRIKDHFYQQMWVCVSTDFNEVRLTREILEHVCKDTQEYENISNFDVLQKILSKNIRNKRFLLVLDDMWEDKDKSGWMKLLAPLKSNQVNGCMILATTRMNSVAKMIGTMDEVKLSGLDEKEFWLFFKACAFGNECYEGQTGLQSIGKHIAKALKGSPLAARSVGALLYTSVSIEHWTKVQDKWKSLQEDDDILTILKLSYDYLPVHLQPCFAYCSLFPEDCRFSAEGLVHAWISQNFVQCEDPTIRLEETGQQYLNRLVDLGFFQKVGSCYFMHDLMHELAGKVSSNECATIHGLKPDTIRPNVRHLSIITTSFDIDEHSSFPSEKFDKIIQKVRLKKLRTLMVFGRSSIHLLGSLRTLCKEAKCLRFLRIYVTGADITSIQSSLNPCHLRYLKYVCVLTSNISVYGVDNYTTLPQDLTRFYHLQVLDVGSGNLGVPTDLNSLVNLRHLIAHEKVHHAIACAGHMTSLQELEFKVQNVVNFEIRQLQSMNELVFLGISELQNVKTKDDARGARLIDKEYLEKLSLTWQDSSTSLEPETTKDVLEGLQPHQNLKTLEITGYGGAISPTWLSNTFSVTSLQILHLEKCREWRILPTLKMPLLRKLTLIRMLNVMEISVPSLEELILTDMPQLEKCIGSYGMELTSHLKVLMIKNCPQLNEFTLFQGYSSFDAEQKSWFPSLKKLSIYNCPQIMYNFVLYF</sequence>
<evidence type="ECO:0000256" key="5">
    <source>
        <dbReference type="ARBA" id="ARBA00022821"/>
    </source>
</evidence>
<keyword evidence="2" id="KW-0433">Leucine-rich repeat</keyword>
<feature type="domain" description="NB-ARC" evidence="6">
    <location>
        <begin position="227"/>
        <end position="401"/>
    </location>
</feature>
<dbReference type="InterPro" id="IPR041118">
    <property type="entry name" value="Rx_N"/>
</dbReference>
<keyword evidence="4" id="KW-0547">Nucleotide-binding</keyword>
<dbReference type="Pfam" id="PF25019">
    <property type="entry name" value="LRR_R13L1-DRL21"/>
    <property type="match status" value="1"/>
</dbReference>
<organism evidence="10 11">
    <name type="scientific">Lolium multiflorum</name>
    <name type="common">Italian ryegrass</name>
    <name type="synonym">Lolium perenne subsp. multiflorum</name>
    <dbReference type="NCBI Taxonomy" id="4521"/>
    <lineage>
        <taxon>Eukaryota</taxon>
        <taxon>Viridiplantae</taxon>
        <taxon>Streptophyta</taxon>
        <taxon>Embryophyta</taxon>
        <taxon>Tracheophyta</taxon>
        <taxon>Spermatophyta</taxon>
        <taxon>Magnoliopsida</taxon>
        <taxon>Liliopsida</taxon>
        <taxon>Poales</taxon>
        <taxon>Poaceae</taxon>
        <taxon>BOP clade</taxon>
        <taxon>Pooideae</taxon>
        <taxon>Poodae</taxon>
        <taxon>Poeae</taxon>
        <taxon>Poeae Chloroplast Group 2 (Poeae type)</taxon>
        <taxon>Loliodinae</taxon>
        <taxon>Loliinae</taxon>
        <taxon>Lolium</taxon>
    </lineage>
</organism>
<dbReference type="InterPro" id="IPR056789">
    <property type="entry name" value="LRR_R13L1-DRL21"/>
</dbReference>
<dbReference type="FunFam" id="3.40.50.300:FF:001091">
    <property type="entry name" value="Probable disease resistance protein At1g61300"/>
    <property type="match status" value="1"/>
</dbReference>
<proteinExistence type="inferred from homology"/>
<feature type="domain" description="Disease resistance protein winged helix" evidence="8">
    <location>
        <begin position="484"/>
        <end position="549"/>
    </location>
</feature>
<dbReference type="InterPro" id="IPR032675">
    <property type="entry name" value="LRR_dom_sf"/>
</dbReference>
<name>A0AAD8TLT9_LOLMU</name>
<accession>A0AAD8TLT9</accession>
<dbReference type="SUPFAM" id="SSF52540">
    <property type="entry name" value="P-loop containing nucleoside triphosphate hydrolases"/>
    <property type="match status" value="1"/>
</dbReference>
<dbReference type="Gene3D" id="1.10.10.10">
    <property type="entry name" value="Winged helix-like DNA-binding domain superfamily/Winged helix DNA-binding domain"/>
    <property type="match status" value="1"/>
</dbReference>
<dbReference type="Gene3D" id="3.40.50.300">
    <property type="entry name" value="P-loop containing nucleotide triphosphate hydrolases"/>
    <property type="match status" value="1"/>
</dbReference>
<evidence type="ECO:0000259" key="9">
    <source>
        <dbReference type="Pfam" id="PF25019"/>
    </source>
</evidence>
<dbReference type="PRINTS" id="PR00364">
    <property type="entry name" value="DISEASERSIST"/>
</dbReference>
<dbReference type="Pfam" id="PF18052">
    <property type="entry name" value="Rx_N"/>
    <property type="match status" value="1"/>
</dbReference>
<comment type="similarity">
    <text evidence="1">Belongs to the disease resistance NB-LRR family.</text>
</comment>
<dbReference type="Proteomes" id="UP001231189">
    <property type="component" value="Unassembled WGS sequence"/>
</dbReference>
<dbReference type="Gene3D" id="1.10.8.430">
    <property type="entry name" value="Helical domain of apoptotic protease-activating factors"/>
    <property type="match status" value="1"/>
</dbReference>
<dbReference type="Pfam" id="PF23559">
    <property type="entry name" value="WHD_DRP"/>
    <property type="match status" value="1"/>
</dbReference>
<dbReference type="PANTHER" id="PTHR23155">
    <property type="entry name" value="DISEASE RESISTANCE PROTEIN RP"/>
    <property type="match status" value="1"/>
</dbReference>
<evidence type="ECO:0000256" key="4">
    <source>
        <dbReference type="ARBA" id="ARBA00022741"/>
    </source>
</evidence>
<evidence type="ECO:0000259" key="8">
    <source>
        <dbReference type="Pfam" id="PF23559"/>
    </source>
</evidence>
<keyword evidence="3" id="KW-0677">Repeat</keyword>
<dbReference type="Pfam" id="PF00931">
    <property type="entry name" value="NB-ARC"/>
    <property type="match status" value="1"/>
</dbReference>
<reference evidence="10" key="1">
    <citation type="submission" date="2023-07" db="EMBL/GenBank/DDBJ databases">
        <title>A chromosome-level genome assembly of Lolium multiflorum.</title>
        <authorList>
            <person name="Chen Y."/>
            <person name="Copetti D."/>
            <person name="Kolliker R."/>
            <person name="Studer B."/>
        </authorList>
    </citation>
    <scope>NUCLEOTIDE SEQUENCE</scope>
    <source>
        <strain evidence="10">02402/16</strain>
        <tissue evidence="10">Leaf</tissue>
    </source>
</reference>
<feature type="domain" description="R13L1/DRL21-like LRR repeat region" evidence="9">
    <location>
        <begin position="751"/>
        <end position="876"/>
    </location>
</feature>
<dbReference type="PANTHER" id="PTHR23155:SF1149">
    <property type="entry name" value="OS04G0620950 PROTEIN"/>
    <property type="match status" value="1"/>
</dbReference>
<dbReference type="Gene3D" id="1.20.5.4130">
    <property type="match status" value="1"/>
</dbReference>
<keyword evidence="11" id="KW-1185">Reference proteome</keyword>
<dbReference type="InterPro" id="IPR027417">
    <property type="entry name" value="P-loop_NTPase"/>
</dbReference>
<feature type="domain" description="Disease resistance N-terminal" evidence="7">
    <location>
        <begin position="17"/>
        <end position="101"/>
    </location>
</feature>
<evidence type="ECO:0000256" key="1">
    <source>
        <dbReference type="ARBA" id="ARBA00008894"/>
    </source>
</evidence>
<dbReference type="InterPro" id="IPR036388">
    <property type="entry name" value="WH-like_DNA-bd_sf"/>
</dbReference>
<evidence type="ECO:0000259" key="6">
    <source>
        <dbReference type="Pfam" id="PF00931"/>
    </source>
</evidence>
<dbReference type="SUPFAM" id="SSF52058">
    <property type="entry name" value="L domain-like"/>
    <property type="match status" value="1"/>
</dbReference>
<dbReference type="AlphaFoldDB" id="A0AAD8TLT9"/>
<dbReference type="GO" id="GO:0098542">
    <property type="term" value="P:defense response to other organism"/>
    <property type="evidence" value="ECO:0007669"/>
    <property type="project" value="TreeGrafter"/>
</dbReference>
<keyword evidence="5" id="KW-0611">Plant defense</keyword>
<evidence type="ECO:0000259" key="7">
    <source>
        <dbReference type="Pfam" id="PF18052"/>
    </source>
</evidence>
<evidence type="ECO:0000313" key="10">
    <source>
        <dbReference type="EMBL" id="KAK1685430.1"/>
    </source>
</evidence>
<dbReference type="Gene3D" id="3.80.10.10">
    <property type="entry name" value="Ribonuclease Inhibitor"/>
    <property type="match status" value="2"/>
</dbReference>
<dbReference type="GO" id="GO:0043531">
    <property type="term" value="F:ADP binding"/>
    <property type="evidence" value="ECO:0007669"/>
    <property type="project" value="InterPro"/>
</dbReference>
<dbReference type="InterPro" id="IPR058922">
    <property type="entry name" value="WHD_DRP"/>
</dbReference>
<dbReference type="InterPro" id="IPR002182">
    <property type="entry name" value="NB-ARC"/>
</dbReference>
<evidence type="ECO:0000256" key="2">
    <source>
        <dbReference type="ARBA" id="ARBA00022614"/>
    </source>
</evidence>
<dbReference type="InterPro" id="IPR044974">
    <property type="entry name" value="Disease_R_plants"/>
</dbReference>
<comment type="caution">
    <text evidence="10">The sequence shown here is derived from an EMBL/GenBank/DDBJ whole genome shotgun (WGS) entry which is preliminary data.</text>
</comment>
<dbReference type="InterPro" id="IPR042197">
    <property type="entry name" value="Apaf_helical"/>
</dbReference>
<evidence type="ECO:0000256" key="3">
    <source>
        <dbReference type="ARBA" id="ARBA00022737"/>
    </source>
</evidence>
<evidence type="ECO:0000313" key="11">
    <source>
        <dbReference type="Proteomes" id="UP001231189"/>
    </source>
</evidence>
<gene>
    <name evidence="10" type="ORF">QYE76_046278</name>
</gene>